<dbReference type="RefSeq" id="WP_204606576.1">
    <property type="nucleotide sequence ID" value="NZ_BAAAJX010000005.1"/>
</dbReference>
<feature type="domain" description="BLUF" evidence="6">
    <location>
        <begin position="1"/>
        <end position="92"/>
    </location>
</feature>
<dbReference type="PROSITE" id="PS50925">
    <property type="entry name" value="BLUF"/>
    <property type="match status" value="1"/>
</dbReference>
<evidence type="ECO:0000259" key="6">
    <source>
        <dbReference type="PROSITE" id="PS50925"/>
    </source>
</evidence>
<gene>
    <name evidence="8" type="ORF">GCM10009627_13990</name>
</gene>
<protein>
    <recommendedName>
        <fullName evidence="10">BLUF domain-containing protein</fullName>
    </recommendedName>
</protein>
<keyword evidence="9" id="KW-1185">Reference proteome</keyword>
<sequence>MRSLVYTSTQTRPISDSELAQILAVGREKNTRMGVTGMLAHRDANCIGIIEGEDDVVHERFEQIRLDPRHTNVRMLCDDPVQQRSFPDWSMAFQPLDPLMRDVPGFSDLFDADRPTDVEFGVSRARALLEWFRKHPLAPLTNQGASDDEVPRTRALNGAIAILRDGGTTAFTIDTVAERGGMEASEIEELFPTRHALLAAAVERWTRAVSAPLLPMISERGTIAFLHALLAAHIEEPGLMRLLASTLATATDPTLAGADYYRSVYGEFRQTIRTALAADVSTGREPATMDPERGAQQLLALYDGLRLQALLTNDTDPVDAFDRAASRMRRGWSEQYEQPTYWDTPAAPSR</sequence>
<evidence type="ECO:0000313" key="9">
    <source>
        <dbReference type="Proteomes" id="UP001501742"/>
    </source>
</evidence>
<dbReference type="InterPro" id="IPR009057">
    <property type="entry name" value="Homeodomain-like_sf"/>
</dbReference>
<evidence type="ECO:0000256" key="1">
    <source>
        <dbReference type="ARBA" id="ARBA00022491"/>
    </source>
</evidence>
<dbReference type="InterPro" id="IPR036046">
    <property type="entry name" value="Acylphosphatase-like_dom_sf"/>
</dbReference>
<dbReference type="Pfam" id="PF13977">
    <property type="entry name" value="TetR_C_6"/>
    <property type="match status" value="1"/>
</dbReference>
<organism evidence="8 9">
    <name type="scientific">Curtobacterium herbarum</name>
    <dbReference type="NCBI Taxonomy" id="150122"/>
    <lineage>
        <taxon>Bacteria</taxon>
        <taxon>Bacillati</taxon>
        <taxon>Actinomycetota</taxon>
        <taxon>Actinomycetes</taxon>
        <taxon>Micrococcales</taxon>
        <taxon>Microbacteriaceae</taxon>
        <taxon>Curtobacterium</taxon>
    </lineage>
</organism>
<dbReference type="Gene3D" id="3.30.70.100">
    <property type="match status" value="1"/>
</dbReference>
<dbReference type="SUPFAM" id="SSF46689">
    <property type="entry name" value="Homeodomain-like"/>
    <property type="match status" value="1"/>
</dbReference>
<dbReference type="Pfam" id="PF04940">
    <property type="entry name" value="BLUF"/>
    <property type="match status" value="1"/>
</dbReference>
<dbReference type="EMBL" id="BAAAJX010000005">
    <property type="protein sequence ID" value="GAA1493053.1"/>
    <property type="molecule type" value="Genomic_DNA"/>
</dbReference>
<keyword evidence="1" id="KW-0678">Repressor</keyword>
<dbReference type="Gene3D" id="1.10.357.10">
    <property type="entry name" value="Tetracycline Repressor, domain 2"/>
    <property type="match status" value="1"/>
</dbReference>
<reference evidence="9" key="1">
    <citation type="journal article" date="2019" name="Int. J. Syst. Evol. Microbiol.">
        <title>The Global Catalogue of Microorganisms (GCM) 10K type strain sequencing project: providing services to taxonomists for standard genome sequencing and annotation.</title>
        <authorList>
            <consortium name="The Broad Institute Genomics Platform"/>
            <consortium name="The Broad Institute Genome Sequencing Center for Infectious Disease"/>
            <person name="Wu L."/>
            <person name="Ma J."/>
        </authorList>
    </citation>
    <scope>NUCLEOTIDE SEQUENCE [LARGE SCALE GENOMIC DNA]</scope>
    <source>
        <strain evidence="9">JCM 12140</strain>
    </source>
</reference>
<name>A0ABP4K6F2_9MICO</name>
<evidence type="ECO:0000313" key="8">
    <source>
        <dbReference type="EMBL" id="GAA1493053.1"/>
    </source>
</evidence>
<evidence type="ECO:0000259" key="7">
    <source>
        <dbReference type="PROSITE" id="PS50977"/>
    </source>
</evidence>
<keyword evidence="2" id="KW-0805">Transcription regulation</keyword>
<evidence type="ECO:0000256" key="3">
    <source>
        <dbReference type="ARBA" id="ARBA00023125"/>
    </source>
</evidence>
<comment type="caution">
    <text evidence="8">The sequence shown here is derived from an EMBL/GenBank/DDBJ whole genome shotgun (WGS) entry which is preliminary data.</text>
</comment>
<evidence type="ECO:0000256" key="5">
    <source>
        <dbReference type="PROSITE-ProRule" id="PRU00335"/>
    </source>
</evidence>
<feature type="DNA-binding region" description="H-T-H motif" evidence="5">
    <location>
        <begin position="172"/>
        <end position="191"/>
    </location>
</feature>
<dbReference type="InterPro" id="IPR036271">
    <property type="entry name" value="Tet_transcr_reg_TetR-rel_C_sf"/>
</dbReference>
<evidence type="ECO:0000256" key="4">
    <source>
        <dbReference type="ARBA" id="ARBA00023163"/>
    </source>
</evidence>
<dbReference type="InterPro" id="IPR007024">
    <property type="entry name" value="BLUF_domain"/>
</dbReference>
<dbReference type="InterPro" id="IPR001647">
    <property type="entry name" value="HTH_TetR"/>
</dbReference>
<dbReference type="SMART" id="SM01034">
    <property type="entry name" value="BLUF"/>
    <property type="match status" value="1"/>
</dbReference>
<dbReference type="PROSITE" id="PS50977">
    <property type="entry name" value="HTH_TETR_2"/>
    <property type="match status" value="1"/>
</dbReference>
<keyword evidence="4" id="KW-0804">Transcription</keyword>
<accession>A0ABP4K6F2</accession>
<evidence type="ECO:0008006" key="10">
    <source>
        <dbReference type="Google" id="ProtNLM"/>
    </source>
</evidence>
<dbReference type="SUPFAM" id="SSF48498">
    <property type="entry name" value="Tetracyclin repressor-like, C-terminal domain"/>
    <property type="match status" value="1"/>
</dbReference>
<evidence type="ECO:0000256" key="2">
    <source>
        <dbReference type="ARBA" id="ARBA00023015"/>
    </source>
</evidence>
<keyword evidence="3 5" id="KW-0238">DNA-binding</keyword>
<proteinExistence type="predicted"/>
<feature type="domain" description="HTH tetR-type" evidence="7">
    <location>
        <begin position="149"/>
        <end position="209"/>
    </location>
</feature>
<dbReference type="SUPFAM" id="SSF54975">
    <property type="entry name" value="Acylphosphatase/BLUF domain-like"/>
    <property type="match status" value="1"/>
</dbReference>
<dbReference type="Proteomes" id="UP001501742">
    <property type="component" value="Unassembled WGS sequence"/>
</dbReference>
<dbReference type="InterPro" id="IPR039538">
    <property type="entry name" value="BetI_C"/>
</dbReference>